<evidence type="ECO:0000256" key="5">
    <source>
        <dbReference type="ARBA" id="ARBA00022741"/>
    </source>
</evidence>
<organism evidence="13 14">
    <name type="scientific">Prauserella flavalba</name>
    <dbReference type="NCBI Taxonomy" id="1477506"/>
    <lineage>
        <taxon>Bacteria</taxon>
        <taxon>Bacillati</taxon>
        <taxon>Actinomycetota</taxon>
        <taxon>Actinomycetes</taxon>
        <taxon>Pseudonocardiales</taxon>
        <taxon>Pseudonocardiaceae</taxon>
        <taxon>Prauserella</taxon>
    </lineage>
</organism>
<evidence type="ECO:0000313" key="13">
    <source>
        <dbReference type="EMBL" id="PXY23964.1"/>
    </source>
</evidence>
<keyword evidence="8 11" id="KW-0472">Membrane</keyword>
<dbReference type="OrthoDB" id="9807790at2"/>
<dbReference type="Pfam" id="PF01580">
    <property type="entry name" value="FtsK_SpoIIIE"/>
    <property type="match status" value="3"/>
</dbReference>
<comment type="caution">
    <text evidence="13">The sequence shown here is derived from an EMBL/GenBank/DDBJ whole genome shotgun (WGS) entry which is preliminary data.</text>
</comment>
<evidence type="ECO:0000256" key="2">
    <source>
        <dbReference type="ARBA" id="ARBA00022475"/>
    </source>
</evidence>
<feature type="domain" description="FtsK" evidence="12">
    <location>
        <begin position="817"/>
        <end position="1007"/>
    </location>
</feature>
<dbReference type="Proteomes" id="UP000247892">
    <property type="component" value="Unassembled WGS sequence"/>
</dbReference>
<comment type="subcellular location">
    <subcellularLocation>
        <location evidence="1">Cell membrane</location>
        <topology evidence="1">Multi-pass membrane protein</topology>
    </subcellularLocation>
</comment>
<keyword evidence="2" id="KW-1003">Cell membrane</keyword>
<dbReference type="NCBIfam" id="TIGR03925">
    <property type="entry name" value="T7SS_EccC_b"/>
    <property type="match status" value="1"/>
</dbReference>
<feature type="transmembrane region" description="Helical" evidence="11">
    <location>
        <begin position="71"/>
        <end position="90"/>
    </location>
</feature>
<evidence type="ECO:0000256" key="4">
    <source>
        <dbReference type="ARBA" id="ARBA00022737"/>
    </source>
</evidence>
<gene>
    <name evidence="13" type="ORF">BA062_27220</name>
</gene>
<evidence type="ECO:0000256" key="6">
    <source>
        <dbReference type="ARBA" id="ARBA00022840"/>
    </source>
</evidence>
<keyword evidence="4" id="KW-0677">Repeat</keyword>
<dbReference type="PROSITE" id="PS50901">
    <property type="entry name" value="FTSK"/>
    <property type="match status" value="3"/>
</dbReference>
<dbReference type="GO" id="GO:0003677">
    <property type="term" value="F:DNA binding"/>
    <property type="evidence" value="ECO:0007669"/>
    <property type="project" value="InterPro"/>
</dbReference>
<dbReference type="PANTHER" id="PTHR22683">
    <property type="entry name" value="SPORULATION PROTEIN RELATED"/>
    <property type="match status" value="1"/>
</dbReference>
<dbReference type="Gene3D" id="3.40.50.300">
    <property type="entry name" value="P-loop containing nucleotide triphosphate hydrolases"/>
    <property type="match status" value="4"/>
</dbReference>
<evidence type="ECO:0000256" key="10">
    <source>
        <dbReference type="SAM" id="MobiDB-lite"/>
    </source>
</evidence>
<dbReference type="PANTHER" id="PTHR22683:SF1">
    <property type="entry name" value="TYPE VII SECRETION SYSTEM PROTEIN ESSC"/>
    <property type="match status" value="1"/>
</dbReference>
<feature type="binding site" evidence="9">
    <location>
        <begin position="835"/>
        <end position="842"/>
    </location>
    <ligand>
        <name>ATP</name>
        <dbReference type="ChEBI" id="CHEBI:30616"/>
    </ligand>
</feature>
<accession>A0A318LD91</accession>
<feature type="domain" description="FtsK" evidence="12">
    <location>
        <begin position="458"/>
        <end position="658"/>
    </location>
</feature>
<feature type="binding site" evidence="9">
    <location>
        <begin position="1120"/>
        <end position="1127"/>
    </location>
    <ligand>
        <name>ATP</name>
        <dbReference type="ChEBI" id="CHEBI:30616"/>
    </ligand>
</feature>
<feature type="region of interest" description="Disordered" evidence="10">
    <location>
        <begin position="1"/>
        <end position="29"/>
    </location>
</feature>
<evidence type="ECO:0000313" key="14">
    <source>
        <dbReference type="Proteomes" id="UP000247892"/>
    </source>
</evidence>
<feature type="domain" description="FtsK" evidence="12">
    <location>
        <begin position="1103"/>
        <end position="1286"/>
    </location>
</feature>
<dbReference type="EMBL" id="MASU01000013">
    <property type="protein sequence ID" value="PXY23964.1"/>
    <property type="molecule type" value="Genomic_DNA"/>
</dbReference>
<name>A0A318LD91_9PSEU</name>
<evidence type="ECO:0000256" key="7">
    <source>
        <dbReference type="ARBA" id="ARBA00022989"/>
    </source>
</evidence>
<dbReference type="NCBIfam" id="TIGR03924">
    <property type="entry name" value="T7SS_EccC_a"/>
    <property type="match status" value="1"/>
</dbReference>
<keyword evidence="14" id="KW-1185">Reference proteome</keyword>
<reference evidence="13 14" key="1">
    <citation type="submission" date="2016-07" db="EMBL/GenBank/DDBJ databases">
        <title>Draft genome sequence of Prauserella sp. YIM 121212, isolated from alkaline soil.</title>
        <authorList>
            <person name="Ruckert C."/>
            <person name="Albersmeier A."/>
            <person name="Jiang C.-L."/>
            <person name="Jiang Y."/>
            <person name="Kalinowski J."/>
            <person name="Schneider O."/>
            <person name="Winkler A."/>
            <person name="Zotchev S.B."/>
        </authorList>
    </citation>
    <scope>NUCLEOTIDE SEQUENCE [LARGE SCALE GENOMIC DNA]</scope>
    <source>
        <strain evidence="13 14">YIM 121212</strain>
    </source>
</reference>
<dbReference type="InterPro" id="IPR003593">
    <property type="entry name" value="AAA+_ATPase"/>
</dbReference>
<dbReference type="GO" id="GO:0005886">
    <property type="term" value="C:plasma membrane"/>
    <property type="evidence" value="ECO:0007669"/>
    <property type="project" value="UniProtKB-SubCell"/>
</dbReference>
<feature type="binding site" evidence="9">
    <location>
        <begin position="481"/>
        <end position="488"/>
    </location>
    <ligand>
        <name>ATP</name>
        <dbReference type="ChEBI" id="CHEBI:30616"/>
    </ligand>
</feature>
<dbReference type="InterPro" id="IPR023837">
    <property type="entry name" value="EccCb-like_Actinobacteria"/>
</dbReference>
<dbReference type="SUPFAM" id="SSF52540">
    <property type="entry name" value="P-loop containing nucleoside triphosphate hydrolases"/>
    <property type="match status" value="3"/>
</dbReference>
<keyword evidence="6 9" id="KW-0067">ATP-binding</keyword>
<evidence type="ECO:0000259" key="12">
    <source>
        <dbReference type="PROSITE" id="PS50901"/>
    </source>
</evidence>
<evidence type="ECO:0000256" key="8">
    <source>
        <dbReference type="ARBA" id="ARBA00023136"/>
    </source>
</evidence>
<dbReference type="RefSeq" id="WP_110341748.1">
    <property type="nucleotide sequence ID" value="NZ_MASU01000013.1"/>
</dbReference>
<dbReference type="InterPro" id="IPR023836">
    <property type="entry name" value="EccCa-like_Actinobacteria"/>
</dbReference>
<evidence type="ECO:0000256" key="3">
    <source>
        <dbReference type="ARBA" id="ARBA00022692"/>
    </source>
</evidence>
<dbReference type="InterPro" id="IPR027417">
    <property type="entry name" value="P-loop_NTPase"/>
</dbReference>
<keyword evidence="5 9" id="KW-0547">Nucleotide-binding</keyword>
<proteinExistence type="predicted"/>
<dbReference type="SMART" id="SM00382">
    <property type="entry name" value="AAA"/>
    <property type="match status" value="3"/>
</dbReference>
<keyword evidence="3 11" id="KW-0812">Transmembrane</keyword>
<feature type="transmembrane region" description="Helical" evidence="11">
    <location>
        <begin position="38"/>
        <end position="59"/>
    </location>
</feature>
<evidence type="ECO:0000256" key="11">
    <source>
        <dbReference type="SAM" id="Phobius"/>
    </source>
</evidence>
<dbReference type="InterPro" id="IPR002543">
    <property type="entry name" value="FtsK_dom"/>
</dbReference>
<keyword evidence="7 11" id="KW-1133">Transmembrane helix</keyword>
<protein>
    <submittedName>
        <fullName evidence="13">Type VII secretion protein EccC</fullName>
    </submittedName>
</protein>
<dbReference type="InterPro" id="IPR050206">
    <property type="entry name" value="FtsK/SpoIIIE/SftA"/>
</dbReference>
<evidence type="ECO:0000256" key="1">
    <source>
        <dbReference type="ARBA" id="ARBA00004651"/>
    </source>
</evidence>
<sequence>MATVVVRRPVRRPAPEQPSGELILDPPPEIPQPGGRQWTQVLMVIPMIAMMAAMMLLFSSSFGQGSGVLRLVVFGLFGVGMLGMLVVSLINSSGPGKREMGQERRSYLRHLGRYRLRLIRAIHKQRDALVYLHPEPAALLSLVASHRLWERRPVDADFGVARIGTGPQRPAMTLVPPEAKPLEQLEPLSALALRRFLTTYTAIPGLPLAMAVNGFSRVYVRGDRDRSAALVRALLVQLASLQSPDDLRITACPMRETQGDWEWLKWLPHALHPERTDAVGPLRLVAGSIVSIEAMIDDLLGERRRFDPAVDHRDSLPHVVVVLDGGSTAGSDTLMVDGGLEGVTVIDLRTPPPRALDPAAIVLDVGPDGALTSETIEGAVELGWADELDVTSAEGIARQLAPLRATAGRRGEQPLSTDLDLAELLEIGDPRTFDPAETWVRRPTKDRLRIRFGMRTDGTPVELDLKESAQDGMGPHGLLIGATGSGKSELLRTIVLALAVSHPPSSLNFALIDFKGGATFATLDKLPHTSAVITNLADELPLVDRMTDAINGELLRRQELLRAAGNFASLREYDRARATGAPLPEVPTLLVICDEFSELLSAKPDFIDMFVQIGRVGRSLGVHLLLASQRLEEGRLRGLETHLSYRIGLRTFSEMESRTVLGVGDAFKLPRAPGHGFLKTDNESMLRFRSAYVSGTYHLPDVRRAEQGGDGAVELLEYTTRYEAPAVEDDDAVAEKPGDEDTVGESLLDIIVDRMKGRGTPAHQVWLPPLAEPPTLDALLPGLARDDERGYGCVDKRLAGALRAVIGVLDRPLDQRRDPLVLDLSGGAGHVLVIGGPRSGKSTALRSIITSLALTHTPREAQFYCLDFGGGALSSLRGLPHVGGVAGRQNVGAVRRTVAELRTLIAQRERAFAEREVDGMQSYRRLRREHANDDPWGDVFLVIDGWSTLRNEFEDLEPVVADIAARGLAYGVHVVASASRMFDLRMNIRDLFGSKLELRIGDPIDSMVDRASAIKVPENAPGRGVTMSKHQLLIALPRIDGVDDPGDLGRGVRGLVDTVSTAWEGPPAPAVRLLPAKLPYAQLARAHDSASHRLAVGIAEQDFGPVHLDFASDAHVVLLGDTEAGKTTFLRAVARGITDSYEPRQARLIIIDHRRGLLGDVRSEHLIGYGTDRDSTTRLMQQVAEEMRVRLPGPNVTPEQLRERSWWRGPELFILIDDYDLVVSQLDNPFLPILDFLPQGRDIGMHVVVARRTGGASRALFEPFISRLRDIGSPGLLMSGDKDEGPLLGGLKPELLPPGRAWLVGRRNAPRLVQLAWLPKDDA</sequence>
<evidence type="ECO:0000256" key="9">
    <source>
        <dbReference type="PROSITE-ProRule" id="PRU00289"/>
    </source>
</evidence>
<dbReference type="GO" id="GO:0005524">
    <property type="term" value="F:ATP binding"/>
    <property type="evidence" value="ECO:0007669"/>
    <property type="project" value="UniProtKB-UniRule"/>
</dbReference>